<evidence type="ECO:0000256" key="3">
    <source>
        <dbReference type="ARBA" id="ARBA00023157"/>
    </source>
</evidence>
<keyword evidence="3" id="KW-1015">Disulfide bond</keyword>
<dbReference type="eggNOG" id="ENOG502S7AI">
    <property type="taxonomic scope" value="Eukaryota"/>
</dbReference>
<dbReference type="Pfam" id="PF14368">
    <property type="entry name" value="LTP_2"/>
    <property type="match status" value="1"/>
</dbReference>
<dbReference type="OMA" id="LKSCAPY"/>
<dbReference type="CDD" id="cd00010">
    <property type="entry name" value="AAI_LTSS"/>
    <property type="match status" value="1"/>
</dbReference>
<evidence type="ECO:0000313" key="5">
    <source>
        <dbReference type="Proteomes" id="UP000189703"/>
    </source>
</evidence>
<keyword evidence="2" id="KW-0732">Signal</keyword>
<evidence type="ECO:0000256" key="1">
    <source>
        <dbReference type="ARBA" id="ARBA00009748"/>
    </source>
</evidence>
<dbReference type="InterPro" id="IPR016140">
    <property type="entry name" value="Bifunc_inhib/LTP/seed_store"/>
</dbReference>
<reference evidence="6" key="1">
    <citation type="submission" date="2025-08" db="UniProtKB">
        <authorList>
            <consortium name="RefSeq"/>
        </authorList>
    </citation>
    <scope>IDENTIFICATION</scope>
</reference>
<dbReference type="InterPro" id="IPR043325">
    <property type="entry name" value="LTSS"/>
</dbReference>
<evidence type="ECO:0000313" key="6">
    <source>
        <dbReference type="RefSeq" id="XP_010277049.1"/>
    </source>
</evidence>
<keyword evidence="5" id="KW-1185">Reference proteome</keyword>
<dbReference type="OrthoDB" id="690947at2759"/>
<dbReference type="GeneID" id="104611608"/>
<dbReference type="KEGG" id="nnu:104611608"/>
<gene>
    <name evidence="6" type="primary">LOC104611608</name>
</gene>
<organism evidence="5 6">
    <name type="scientific">Nelumbo nucifera</name>
    <name type="common">Sacred lotus</name>
    <dbReference type="NCBI Taxonomy" id="4432"/>
    <lineage>
        <taxon>Eukaryota</taxon>
        <taxon>Viridiplantae</taxon>
        <taxon>Streptophyta</taxon>
        <taxon>Embryophyta</taxon>
        <taxon>Tracheophyta</taxon>
        <taxon>Spermatophyta</taxon>
        <taxon>Magnoliopsida</taxon>
        <taxon>Proteales</taxon>
        <taxon>Nelumbonaceae</taxon>
        <taxon>Nelumbo</taxon>
    </lineage>
</organism>
<dbReference type="AlphaFoldDB" id="A0A1U8BBA7"/>
<dbReference type="SMART" id="SM00499">
    <property type="entry name" value="AAI"/>
    <property type="match status" value="1"/>
</dbReference>
<accession>A0A1U8BBA7</accession>
<dbReference type="FunCoup" id="A0A1U8BBA7">
    <property type="interactions" value="184"/>
</dbReference>
<sequence>MSCSRKSDVGVLVVAVAAILLVGGMQAVEGQDTACATPLLPCANFLNSTTPPETCCQPIRQTVQTQLSCLCNLLNSSLPQSLGLNVTQLLELPKYCGVNVRVSDCIKAQAPSPSASLTPPPPPGVPGSDGNGVSKTAWTGMTSLVLLWTSMFVF</sequence>
<dbReference type="InterPro" id="IPR036312">
    <property type="entry name" value="Bifun_inhib/LTP/seed_sf"/>
</dbReference>
<dbReference type="RefSeq" id="XP_010277049.1">
    <property type="nucleotide sequence ID" value="XM_010278747.2"/>
</dbReference>
<name>A0A1U8BBA7_NELNU</name>
<dbReference type="PANTHER" id="PTHR33044">
    <property type="entry name" value="BIFUNCTIONAL INHIBITOR/LIPID-TRANSFER PROTEIN/SEED STORAGE 2S ALBUMIN SUPERFAMILY PROTEIN-RELATED"/>
    <property type="match status" value="1"/>
</dbReference>
<proteinExistence type="inferred from homology"/>
<evidence type="ECO:0000256" key="4">
    <source>
        <dbReference type="ARBA" id="ARBA00023180"/>
    </source>
</evidence>
<dbReference type="Gene3D" id="1.10.110.10">
    <property type="entry name" value="Plant lipid-transfer and hydrophobic proteins"/>
    <property type="match status" value="1"/>
</dbReference>
<dbReference type="Proteomes" id="UP000189703">
    <property type="component" value="Unplaced"/>
</dbReference>
<keyword evidence="4" id="KW-0325">Glycoprotein</keyword>
<comment type="similarity">
    <text evidence="1">Belongs to the plant LTP family.</text>
</comment>
<protein>
    <submittedName>
        <fullName evidence="6">Lipid transfer-like protein VAS</fullName>
    </submittedName>
</protein>
<dbReference type="SUPFAM" id="SSF47699">
    <property type="entry name" value="Bifunctional inhibitor/lipid-transfer protein/seed storage 2S albumin"/>
    <property type="match status" value="1"/>
</dbReference>
<evidence type="ECO:0000256" key="2">
    <source>
        <dbReference type="ARBA" id="ARBA00022729"/>
    </source>
</evidence>